<accession>A0A5E6ZWG7</accession>
<evidence type="ECO:0000313" key="2">
    <source>
        <dbReference type="EMBL" id="VVN70900.1"/>
    </source>
</evidence>
<dbReference type="EMBL" id="CABVHO010000181">
    <property type="protein sequence ID" value="VVN70900.1"/>
    <property type="molecule type" value="Genomic_DNA"/>
</dbReference>
<dbReference type="AlphaFoldDB" id="A0A5E6ZWG7"/>
<organism evidence="2 3">
    <name type="scientific">Pseudomonas fluorescens</name>
    <dbReference type="NCBI Taxonomy" id="294"/>
    <lineage>
        <taxon>Bacteria</taxon>
        <taxon>Pseudomonadati</taxon>
        <taxon>Pseudomonadota</taxon>
        <taxon>Gammaproteobacteria</taxon>
        <taxon>Pseudomonadales</taxon>
        <taxon>Pseudomonadaceae</taxon>
        <taxon>Pseudomonas</taxon>
    </lineage>
</organism>
<reference evidence="2 3" key="1">
    <citation type="submission" date="2019-09" db="EMBL/GenBank/DDBJ databases">
        <authorList>
            <person name="Chandra G."/>
            <person name="Truman W A."/>
        </authorList>
    </citation>
    <scope>NUCLEOTIDE SEQUENCE [LARGE SCALE GENOMIC DNA]</scope>
    <source>
        <strain evidence="2">PS685</strain>
    </source>
</reference>
<evidence type="ECO:0000313" key="3">
    <source>
        <dbReference type="Proteomes" id="UP000326437"/>
    </source>
</evidence>
<name>A0A5E6ZWG7_PSEFL</name>
<sequence length="305" mass="34488">MGNITRNPQSQPITLLLPRQAKVRFENLLQPLFRHPRPLIIDMQDKRAVIVIDVQVRVLPILQGIVDQVANAALERQRLTRIRRQRPSLLGHPAIAIGRQVRFHQTIEHMIEVHRFDILVNVGVFHALQRAFDQQLQLVQIAPELGLQLFVLQQFDPQAQAGNGRAQIMGDGTEQLAALGQITTDAGTHGIEGARHLDHFTAAAHLDRLDLVLTQRHVPGRSRQTLERTALPVHQQADEQQQKNTAEHDKPHLQGRQPLLFETGVGLGQQGGDIQPFTGHHLDLCDQDRRIDRLQRQCKMRPGAR</sequence>
<feature type="region of interest" description="Disordered" evidence="1">
    <location>
        <begin position="221"/>
        <end position="250"/>
    </location>
</feature>
<protein>
    <submittedName>
        <fullName evidence="2">Uncharacterized protein</fullName>
    </submittedName>
</protein>
<evidence type="ECO:0000256" key="1">
    <source>
        <dbReference type="SAM" id="MobiDB-lite"/>
    </source>
</evidence>
<dbReference type="Proteomes" id="UP000326437">
    <property type="component" value="Unassembled WGS sequence"/>
</dbReference>
<gene>
    <name evidence="2" type="ORF">PS685_05027</name>
</gene>
<feature type="compositionally biased region" description="Basic and acidic residues" evidence="1">
    <location>
        <begin position="236"/>
        <end position="250"/>
    </location>
</feature>
<proteinExistence type="predicted"/>